<protein>
    <submittedName>
        <fullName evidence="1">Uncharacterized protein</fullName>
    </submittedName>
</protein>
<dbReference type="EMBL" id="JAUSQU010000001">
    <property type="protein sequence ID" value="MDP9844431.1"/>
    <property type="molecule type" value="Genomic_DNA"/>
</dbReference>
<gene>
    <name evidence="1" type="ORF">J2853_003642</name>
</gene>
<keyword evidence="2" id="KW-1185">Reference proteome</keyword>
<comment type="caution">
    <text evidence="1">The sequence shown here is derived from an EMBL/GenBank/DDBJ whole genome shotgun (WGS) entry which is preliminary data.</text>
</comment>
<evidence type="ECO:0000313" key="2">
    <source>
        <dbReference type="Proteomes" id="UP001225356"/>
    </source>
</evidence>
<reference evidence="1 2" key="1">
    <citation type="submission" date="2023-07" db="EMBL/GenBank/DDBJ databases">
        <title>Sequencing the genomes of 1000 actinobacteria strains.</title>
        <authorList>
            <person name="Klenk H.-P."/>
        </authorList>
    </citation>
    <scope>NUCLEOTIDE SEQUENCE [LARGE SCALE GENOMIC DNA]</scope>
    <source>
        <strain evidence="1 2">DSM 46740</strain>
    </source>
</reference>
<accession>A0ABT9QDJ1</accession>
<organism evidence="1 2">
    <name type="scientific">Streptosporangium lutulentum</name>
    <dbReference type="NCBI Taxonomy" id="1461250"/>
    <lineage>
        <taxon>Bacteria</taxon>
        <taxon>Bacillati</taxon>
        <taxon>Actinomycetota</taxon>
        <taxon>Actinomycetes</taxon>
        <taxon>Streptosporangiales</taxon>
        <taxon>Streptosporangiaceae</taxon>
        <taxon>Streptosporangium</taxon>
    </lineage>
</organism>
<dbReference type="RefSeq" id="WP_307559283.1">
    <property type="nucleotide sequence ID" value="NZ_JAUSQU010000001.1"/>
</dbReference>
<evidence type="ECO:0000313" key="1">
    <source>
        <dbReference type="EMBL" id="MDP9844431.1"/>
    </source>
</evidence>
<dbReference type="Proteomes" id="UP001225356">
    <property type="component" value="Unassembled WGS sequence"/>
</dbReference>
<name>A0ABT9QDJ1_9ACTN</name>
<proteinExistence type="predicted"/>
<sequence length="197" mass="22637">MNGMGHGSPAEDQWDLLVSHGFGTRFSGLWVEGDDPDEIARRLRADPESRLECDLPTAMRWYQPYSSTEIVWIGAHAPGWMHVLSISGSYLEEYVLTVGGRRLFRVEYDRLVDGVHDLDYFHNGRFVEELSGFCEGEMETGSIFDLYSMGLDFSHPGDERMMSTFLTLVGRVSGRFIDRRWLEATRVLYRIPDDAWD</sequence>